<feature type="transmembrane region" description="Helical" evidence="1">
    <location>
        <begin position="250"/>
        <end position="270"/>
    </location>
</feature>
<reference evidence="3" key="1">
    <citation type="journal article" date="2018" name="Nat. Microbiol.">
        <title>Leveraging single-cell genomics to expand the fungal tree of life.</title>
        <authorList>
            <person name="Ahrendt S.R."/>
            <person name="Quandt C.A."/>
            <person name="Ciobanu D."/>
            <person name="Clum A."/>
            <person name="Salamov A."/>
            <person name="Andreopoulos B."/>
            <person name="Cheng J.F."/>
            <person name="Woyke T."/>
            <person name="Pelin A."/>
            <person name="Henrissat B."/>
            <person name="Reynolds N.K."/>
            <person name="Benny G.L."/>
            <person name="Smith M.E."/>
            <person name="James T.Y."/>
            <person name="Grigoriev I.V."/>
        </authorList>
    </citation>
    <scope>NUCLEOTIDE SEQUENCE [LARGE SCALE GENOMIC DNA]</scope>
</reference>
<accession>A0A4V1IY30</accession>
<dbReference type="Proteomes" id="UP000267251">
    <property type="component" value="Unassembled WGS sequence"/>
</dbReference>
<gene>
    <name evidence="2" type="ORF">BJ684DRAFT_22877</name>
</gene>
<evidence type="ECO:0000313" key="3">
    <source>
        <dbReference type="Proteomes" id="UP000267251"/>
    </source>
</evidence>
<feature type="transmembrane region" description="Helical" evidence="1">
    <location>
        <begin position="98"/>
        <end position="119"/>
    </location>
</feature>
<proteinExistence type="predicted"/>
<keyword evidence="1" id="KW-0472">Membrane</keyword>
<keyword evidence="1" id="KW-1133">Transmembrane helix</keyword>
<dbReference type="AlphaFoldDB" id="A0A4V1IY30"/>
<organism evidence="2 3">
    <name type="scientific">Piptocephalis cylindrospora</name>
    <dbReference type="NCBI Taxonomy" id="1907219"/>
    <lineage>
        <taxon>Eukaryota</taxon>
        <taxon>Fungi</taxon>
        <taxon>Fungi incertae sedis</taxon>
        <taxon>Zoopagomycota</taxon>
        <taxon>Zoopagomycotina</taxon>
        <taxon>Zoopagomycetes</taxon>
        <taxon>Zoopagales</taxon>
        <taxon>Piptocephalidaceae</taxon>
        <taxon>Piptocephalis</taxon>
    </lineage>
</organism>
<dbReference type="InterPro" id="IPR031563">
    <property type="entry name" value="MOT1/MOT2"/>
</dbReference>
<dbReference type="PANTHER" id="PTHR31970">
    <property type="match status" value="1"/>
</dbReference>
<dbReference type="OrthoDB" id="5402974at2759"/>
<name>A0A4V1IY30_9FUNG</name>
<evidence type="ECO:0008006" key="4">
    <source>
        <dbReference type="Google" id="ProtNLM"/>
    </source>
</evidence>
<evidence type="ECO:0000313" key="2">
    <source>
        <dbReference type="EMBL" id="RKP13129.1"/>
    </source>
</evidence>
<evidence type="ECO:0000256" key="1">
    <source>
        <dbReference type="SAM" id="Phobius"/>
    </source>
</evidence>
<dbReference type="PANTHER" id="PTHR31970:SF9">
    <property type="entry name" value="MOLYBDATE TRANSPORTER 2"/>
    <property type="match status" value="1"/>
</dbReference>
<feature type="transmembrane region" description="Helical" evidence="1">
    <location>
        <begin position="163"/>
        <end position="180"/>
    </location>
</feature>
<feature type="transmembrane region" description="Helical" evidence="1">
    <location>
        <begin position="192"/>
        <end position="209"/>
    </location>
</feature>
<sequence length="414" mass="43345">MPIQLRSLPRPWLSRQLGLPLTWSEVSGGLGDLGTLLPILLSLSLAGQVSLSSSLIFGGLWNVLTGVYWGIPVCVQPMKALAAAALAKGLSSEEVSGAGLMVGGILVLLGVSGLVGLVAKWSPKSVVQGLQLGTGLVLASKAAKLLSPLGWWPTSATFHWADNAWWALAAGIFVAFFSTAPGGTRASRVPSALGLFLVGCVFVVIRLATDTEVPEPRWPYPHPQDSIPAPRAPSMEETTHGFLVAGVGQLPLTLLNSVVALVALSGTLFPPARESASSGKKLSIREVTCMVGVMNLIGPWFQAMPTCHGSGGLAAQYRFGARAGGSVVVLGLGKMVLGLLFGTTLLPALTRFPSGFLGVMLFTSGMELAMAAIPWEEEEMDVHLGWTVRLATAGSLIAFSHDGIGHLLFMNMFT</sequence>
<feature type="transmembrane region" description="Helical" evidence="1">
    <location>
        <begin position="323"/>
        <end position="349"/>
    </location>
</feature>
<dbReference type="GO" id="GO:0015098">
    <property type="term" value="F:molybdate ion transmembrane transporter activity"/>
    <property type="evidence" value="ECO:0007669"/>
    <property type="project" value="InterPro"/>
</dbReference>
<protein>
    <recommendedName>
        <fullName evidence="4">Sulfate transporter family-domain-containing protein</fullName>
    </recommendedName>
</protein>
<feature type="transmembrane region" description="Helical" evidence="1">
    <location>
        <begin position="356"/>
        <end position="375"/>
    </location>
</feature>
<dbReference type="Pfam" id="PF16983">
    <property type="entry name" value="MFS_MOT1"/>
    <property type="match status" value="2"/>
</dbReference>
<feature type="transmembrane region" description="Helical" evidence="1">
    <location>
        <begin position="282"/>
        <end position="303"/>
    </location>
</feature>
<keyword evidence="3" id="KW-1185">Reference proteome</keyword>
<feature type="transmembrane region" description="Helical" evidence="1">
    <location>
        <begin position="126"/>
        <end position="143"/>
    </location>
</feature>
<feature type="transmembrane region" description="Helical" evidence="1">
    <location>
        <begin position="387"/>
        <end position="409"/>
    </location>
</feature>
<dbReference type="EMBL" id="KZ988101">
    <property type="protein sequence ID" value="RKP13129.1"/>
    <property type="molecule type" value="Genomic_DNA"/>
</dbReference>
<keyword evidence="1" id="KW-0812">Transmembrane</keyword>
<feature type="transmembrane region" description="Helical" evidence="1">
    <location>
        <begin position="55"/>
        <end position="78"/>
    </location>
</feature>